<feature type="compositionally biased region" description="Basic and acidic residues" evidence="1">
    <location>
        <begin position="331"/>
        <end position="343"/>
    </location>
</feature>
<dbReference type="EMBL" id="JABWGO010000005">
    <property type="protein sequence ID" value="NUW42860.1"/>
    <property type="molecule type" value="Genomic_DNA"/>
</dbReference>
<comment type="caution">
    <text evidence="2">The sequence shown here is derived from an EMBL/GenBank/DDBJ whole genome shotgun (WGS) entry which is preliminary data.</text>
</comment>
<organism evidence="2 3">
    <name type="scientific">Nonomuraea rhodomycinica</name>
    <dbReference type="NCBI Taxonomy" id="1712872"/>
    <lineage>
        <taxon>Bacteria</taxon>
        <taxon>Bacillati</taxon>
        <taxon>Actinomycetota</taxon>
        <taxon>Actinomycetes</taxon>
        <taxon>Streptosporangiales</taxon>
        <taxon>Streptosporangiaceae</taxon>
        <taxon>Nonomuraea</taxon>
    </lineage>
</organism>
<evidence type="ECO:0000313" key="2">
    <source>
        <dbReference type="EMBL" id="NUW42860.1"/>
    </source>
</evidence>
<proteinExistence type="predicted"/>
<gene>
    <name evidence="2" type="ORF">HT134_22370</name>
</gene>
<feature type="compositionally biased region" description="Polar residues" evidence="1">
    <location>
        <begin position="315"/>
        <end position="325"/>
    </location>
</feature>
<sequence length="343" mass="36076">MARVLGAVARAWLDDPVPAGAMAVWRELVPQVQAEEGSRLAFAELMTLYATLLGLAMERLDGRPGRRLVRPATAALTLLQGASQRSALAAAHSVTRSGTVRTEREDVVRACERLARLDPGPAPLLPVLTLKPYSLDAPWTPPPVVDVLRGCPLTLDGDGLVVLLGLRRLSALESVVRAVPAELSLTLIVVTGDPGERGPLARFALARMGAHLRAAVPEGVWPDVRIVYDESGRVAAAAGLPSVHDGTETAVRVSGGRLVRRADGRGAGYALASEYAGHAGSSVPARHTGPPEEAGLPGPTRQAETPVTRAPSEPNGDTVQRTANANGPRDTGAREVIRRDERG</sequence>
<dbReference type="AlphaFoldDB" id="A0A7Y6MDF0"/>
<accession>A0A7Y6MDF0</accession>
<evidence type="ECO:0000313" key="3">
    <source>
        <dbReference type="Proteomes" id="UP000546126"/>
    </source>
</evidence>
<dbReference type="RefSeq" id="WP_175602258.1">
    <property type="nucleotide sequence ID" value="NZ_JABWGO010000005.1"/>
</dbReference>
<protein>
    <submittedName>
        <fullName evidence="2">TetR/AcrR family transcriptional regulator</fullName>
    </submittedName>
</protein>
<reference evidence="2 3" key="1">
    <citation type="submission" date="2020-06" db="EMBL/GenBank/DDBJ databases">
        <authorList>
            <person name="Chanama M."/>
        </authorList>
    </citation>
    <scope>NUCLEOTIDE SEQUENCE [LARGE SCALE GENOMIC DNA]</scope>
    <source>
        <strain evidence="2 3">TBRC6557</strain>
    </source>
</reference>
<keyword evidence="3" id="KW-1185">Reference proteome</keyword>
<evidence type="ECO:0000256" key="1">
    <source>
        <dbReference type="SAM" id="MobiDB-lite"/>
    </source>
</evidence>
<dbReference type="Proteomes" id="UP000546126">
    <property type="component" value="Unassembled WGS sequence"/>
</dbReference>
<feature type="region of interest" description="Disordered" evidence="1">
    <location>
        <begin position="280"/>
        <end position="343"/>
    </location>
</feature>
<name>A0A7Y6MDF0_9ACTN</name>